<dbReference type="GO" id="GO:0030170">
    <property type="term" value="F:pyridoxal phosphate binding"/>
    <property type="evidence" value="ECO:0007669"/>
    <property type="project" value="InterPro"/>
</dbReference>
<accession>A0A0K2GJJ2</accession>
<dbReference type="Gene3D" id="3.90.1150.10">
    <property type="entry name" value="Aspartate Aminotransferase, domain 1"/>
    <property type="match status" value="2"/>
</dbReference>
<dbReference type="InterPro" id="IPR015424">
    <property type="entry name" value="PyrdxlP-dep_Trfase"/>
</dbReference>
<dbReference type="Proteomes" id="UP000069205">
    <property type="component" value="Chromosome"/>
</dbReference>
<dbReference type="EMBL" id="CP011801">
    <property type="protein sequence ID" value="ALA61115.1"/>
    <property type="molecule type" value="Genomic_DNA"/>
</dbReference>
<evidence type="ECO:0000256" key="3">
    <source>
        <dbReference type="SAM" id="Phobius"/>
    </source>
</evidence>
<dbReference type="STRING" id="42253.NITMOv2_4746"/>
<dbReference type="InterPro" id="IPR015422">
    <property type="entry name" value="PyrdxlP-dep_Trfase_small"/>
</dbReference>
<dbReference type="Gene3D" id="3.40.640.10">
    <property type="entry name" value="Type I PLP-dependent aspartate aminotransferase-like (Major domain)"/>
    <property type="match status" value="2"/>
</dbReference>
<feature type="transmembrane region" description="Helical" evidence="3">
    <location>
        <begin position="614"/>
        <end position="639"/>
    </location>
</feature>
<sequence>MFDEIVQRWSEYAATVARACGFEGAQAGIVIGLSVVAGAALLYARRLMRALLTLKARSWAPAVSRMLSTWVKRNDYTGEDFFRADGADQATVTRRQQALARLAAHFQGTYPQSIAWGNAIREGLSDLRFTDAGRVPFPFARAMREQFNLCSVVTDSDGPMLRDLDGHWSLDVTGSYGVNVAGYDQYKEWMQRGWERVKGLGPVLGPLHPLVAENIAMLRSISKLDEVSFHMSGTEAVMAAVRLARFNTRRKLIVCFAGAYHGWWDGVQPGLGSEREINDCLTLKDVHPASLAAIRRMKHDIAGVVVNPIQSFHPNSPPPSDAILLTSDVRKTQDAHAPYAQWLRQLRAVCAECDIPLIFDEVYSGFRLAPGGAQEYFGVQADVVVYGKTVGGGMPIGVCCGKKELMRRFDPDHPMRLAYVIGTFSAHPHVMGAMNEFLRWVTRPEAQQRYDEANQRCAEWAADVNRACATRALPVRVVNLATVWTILFQQPGRYNWLLQYYLRAEGVTLSWVGTGRCLSNMAFTQAHYDALQAKLVAAASRMLVDGWWLDGLDQPERRKAMKSRLMWEMIGSLVQVPRPLKTFYADVMRRKHDDHVASHSHPLNQLFHLLSSSVFIYCYVLIFTDLTTAVTASLVALFVRQFGHAIVEPPCHDKEELLLGFNTPNKTMIVSAYCLIPLANMLAAENWSLATFMEKWPAIAQQWWGLTLVVVLGRVAYLAWLHDFRISMIWFVKLITDPFTDIKAYLPRTASGWRAFLPPYALDQATHKH</sequence>
<keyword evidence="3" id="KW-1133">Transmembrane helix</keyword>
<protein>
    <recommendedName>
        <fullName evidence="6">Glutamate-1-semialdehyde 2,1-aminomutase</fullName>
    </recommendedName>
</protein>
<feature type="transmembrane region" description="Helical" evidence="3">
    <location>
        <begin position="25"/>
        <end position="44"/>
    </location>
</feature>
<keyword evidence="5" id="KW-1185">Reference proteome</keyword>
<feature type="transmembrane region" description="Helical" evidence="3">
    <location>
        <begin position="703"/>
        <end position="721"/>
    </location>
</feature>
<comment type="cofactor">
    <cofactor evidence="1">
        <name>pyridoxal 5'-phosphate</name>
        <dbReference type="ChEBI" id="CHEBI:597326"/>
    </cofactor>
</comment>
<dbReference type="Pfam" id="PF00202">
    <property type="entry name" value="Aminotran_3"/>
    <property type="match status" value="1"/>
</dbReference>
<dbReference type="InterPro" id="IPR049704">
    <property type="entry name" value="Aminotrans_3_PPA_site"/>
</dbReference>
<dbReference type="OrthoDB" id="9801052at2"/>
<dbReference type="SUPFAM" id="SSF53383">
    <property type="entry name" value="PLP-dependent transferases"/>
    <property type="match status" value="1"/>
</dbReference>
<evidence type="ECO:0000256" key="1">
    <source>
        <dbReference type="ARBA" id="ARBA00001933"/>
    </source>
</evidence>
<keyword evidence="3" id="KW-0472">Membrane</keyword>
<dbReference type="RefSeq" id="WP_053381824.1">
    <property type="nucleotide sequence ID" value="NZ_CP011801.1"/>
</dbReference>
<proteinExistence type="predicted"/>
<dbReference type="AlphaFoldDB" id="A0A0K2GJJ2"/>
<dbReference type="GO" id="GO:0008483">
    <property type="term" value="F:transaminase activity"/>
    <property type="evidence" value="ECO:0007669"/>
    <property type="project" value="InterPro"/>
</dbReference>
<dbReference type="PANTHER" id="PTHR43713:SF3">
    <property type="entry name" value="GLUTAMATE-1-SEMIALDEHYDE 2,1-AMINOMUTASE 1, CHLOROPLASTIC-RELATED"/>
    <property type="match status" value="1"/>
</dbReference>
<dbReference type="InterPro" id="IPR015421">
    <property type="entry name" value="PyrdxlP-dep_Trfase_major"/>
</dbReference>
<evidence type="ECO:0008006" key="6">
    <source>
        <dbReference type="Google" id="ProtNLM"/>
    </source>
</evidence>
<organism evidence="4 5">
    <name type="scientific">Nitrospira moscoviensis</name>
    <dbReference type="NCBI Taxonomy" id="42253"/>
    <lineage>
        <taxon>Bacteria</taxon>
        <taxon>Pseudomonadati</taxon>
        <taxon>Nitrospirota</taxon>
        <taxon>Nitrospiria</taxon>
        <taxon>Nitrospirales</taxon>
        <taxon>Nitrospiraceae</taxon>
        <taxon>Nitrospira</taxon>
    </lineage>
</organism>
<dbReference type="PATRIC" id="fig|42253.5.peg.4679"/>
<reference evidence="4 5" key="1">
    <citation type="journal article" date="2015" name="Proc. Natl. Acad. Sci. U.S.A.">
        <title>Expanded metabolic versatility of ubiquitous nitrite-oxidizing bacteria from the genus Nitrospira.</title>
        <authorList>
            <person name="Koch H."/>
            <person name="Lucker S."/>
            <person name="Albertsen M."/>
            <person name="Kitzinger K."/>
            <person name="Herbold C."/>
            <person name="Spieck E."/>
            <person name="Nielsen P.H."/>
            <person name="Wagner M."/>
            <person name="Daims H."/>
        </authorList>
    </citation>
    <scope>NUCLEOTIDE SEQUENCE [LARGE SCALE GENOMIC DNA]</scope>
    <source>
        <strain evidence="4 5">NSP M-1</strain>
    </source>
</reference>
<name>A0A0K2GJJ2_NITMO</name>
<dbReference type="InterPro" id="IPR005814">
    <property type="entry name" value="Aminotrans_3"/>
</dbReference>
<evidence type="ECO:0000313" key="4">
    <source>
        <dbReference type="EMBL" id="ALA61115.1"/>
    </source>
</evidence>
<evidence type="ECO:0000256" key="2">
    <source>
        <dbReference type="ARBA" id="ARBA00022898"/>
    </source>
</evidence>
<keyword evidence="3" id="KW-0812">Transmembrane</keyword>
<gene>
    <name evidence="4" type="ORF">NITMOv2_4746</name>
</gene>
<dbReference type="KEGG" id="nmv:NITMOv2_4746"/>
<evidence type="ECO:0000313" key="5">
    <source>
        <dbReference type="Proteomes" id="UP000069205"/>
    </source>
</evidence>
<dbReference type="PROSITE" id="PS00600">
    <property type="entry name" value="AA_TRANSFER_CLASS_3"/>
    <property type="match status" value="1"/>
</dbReference>
<keyword evidence="2" id="KW-0663">Pyridoxal phosphate</keyword>
<dbReference type="PANTHER" id="PTHR43713">
    <property type="entry name" value="GLUTAMATE-1-SEMIALDEHYDE 2,1-AMINOMUTASE"/>
    <property type="match status" value="1"/>
</dbReference>